<sequence length="262" mass="27697">MSRLVGKTALVTGASSGIGRAIAEEFAREGADLVIAAREAAPLAQLAAEWSVCHGVQVTALACDLAERGAAQALFDSVKEAGLEVDYLVNNAGVGVYGRFSEVLLERELAMMELNIVTPTVLCKRFLPGLMRRRGRIMNVASVAAFQPGPYMATYYATKAYLLSLSEALAEELSGSGVSVTTFCPGPTQSPFLERAGMGGSGLVQGKSLANADEVGIAGYKAMHEGKRLYVPGFCNRLLVNAIRLLPRRAVTRAVLKMSAPA</sequence>
<dbReference type="InterPro" id="IPR002347">
    <property type="entry name" value="SDR_fam"/>
</dbReference>
<reference evidence="5" key="1">
    <citation type="journal article" date="2019" name="Int. J. Syst. Evol. Microbiol.">
        <title>The Global Catalogue of Microorganisms (GCM) 10K type strain sequencing project: providing services to taxonomists for standard genome sequencing and annotation.</title>
        <authorList>
            <consortium name="The Broad Institute Genomics Platform"/>
            <consortium name="The Broad Institute Genome Sequencing Center for Infectious Disease"/>
            <person name="Wu L."/>
            <person name="Ma J."/>
        </authorList>
    </citation>
    <scope>NUCLEOTIDE SEQUENCE [LARGE SCALE GENOMIC DNA]</scope>
    <source>
        <strain evidence="5">CGMCC 1.15905</strain>
    </source>
</reference>
<evidence type="ECO:0000256" key="3">
    <source>
        <dbReference type="RuleBase" id="RU000363"/>
    </source>
</evidence>
<proteinExistence type="inferred from homology"/>
<evidence type="ECO:0000313" key="5">
    <source>
        <dbReference type="Proteomes" id="UP000623419"/>
    </source>
</evidence>
<dbReference type="Pfam" id="PF00106">
    <property type="entry name" value="adh_short"/>
    <property type="match status" value="1"/>
</dbReference>
<dbReference type="PANTHER" id="PTHR44196:SF2">
    <property type="entry name" value="SHORT-CHAIN DEHYDROGENASE-RELATED"/>
    <property type="match status" value="1"/>
</dbReference>
<evidence type="ECO:0000313" key="4">
    <source>
        <dbReference type="EMBL" id="GGA81889.1"/>
    </source>
</evidence>
<dbReference type="Proteomes" id="UP000623419">
    <property type="component" value="Unassembled WGS sequence"/>
</dbReference>
<dbReference type="PANTHER" id="PTHR44196">
    <property type="entry name" value="DEHYDROGENASE/REDUCTASE SDR FAMILY MEMBER 7B"/>
    <property type="match status" value="1"/>
</dbReference>
<comment type="caution">
    <text evidence="4">The sequence shown here is derived from an EMBL/GenBank/DDBJ whole genome shotgun (WGS) entry which is preliminary data.</text>
</comment>
<dbReference type="RefSeq" id="WP_188663773.1">
    <property type="nucleotide sequence ID" value="NZ_BMKC01000002.1"/>
</dbReference>
<gene>
    <name evidence="4" type="primary">dltE</name>
    <name evidence="4" type="ORF">GCM10011521_20300</name>
</gene>
<accession>A0ABQ1HL57</accession>
<evidence type="ECO:0000256" key="1">
    <source>
        <dbReference type="ARBA" id="ARBA00006484"/>
    </source>
</evidence>
<dbReference type="InterPro" id="IPR036291">
    <property type="entry name" value="NAD(P)-bd_dom_sf"/>
</dbReference>
<keyword evidence="2" id="KW-0560">Oxidoreductase</keyword>
<dbReference type="PRINTS" id="PR00080">
    <property type="entry name" value="SDRFAMILY"/>
</dbReference>
<evidence type="ECO:0000256" key="2">
    <source>
        <dbReference type="ARBA" id="ARBA00023002"/>
    </source>
</evidence>
<dbReference type="SUPFAM" id="SSF51735">
    <property type="entry name" value="NAD(P)-binding Rossmann-fold domains"/>
    <property type="match status" value="1"/>
</dbReference>
<dbReference type="Gene3D" id="3.40.50.720">
    <property type="entry name" value="NAD(P)-binding Rossmann-like Domain"/>
    <property type="match status" value="1"/>
</dbReference>
<dbReference type="EMBL" id="BMKC01000002">
    <property type="protein sequence ID" value="GGA81889.1"/>
    <property type="molecule type" value="Genomic_DNA"/>
</dbReference>
<name>A0ABQ1HL57_9GAMM</name>
<dbReference type="PRINTS" id="PR00081">
    <property type="entry name" value="GDHRDH"/>
</dbReference>
<organism evidence="4 5">
    <name type="scientific">Arenimonas soli</name>
    <dbReference type="NCBI Taxonomy" id="2269504"/>
    <lineage>
        <taxon>Bacteria</taxon>
        <taxon>Pseudomonadati</taxon>
        <taxon>Pseudomonadota</taxon>
        <taxon>Gammaproteobacteria</taxon>
        <taxon>Lysobacterales</taxon>
        <taxon>Lysobacteraceae</taxon>
        <taxon>Arenimonas</taxon>
    </lineage>
</organism>
<dbReference type="CDD" id="cd05233">
    <property type="entry name" value="SDR_c"/>
    <property type="match status" value="1"/>
</dbReference>
<protein>
    <submittedName>
        <fullName evidence="4">Short-chain dehydrogenase</fullName>
    </submittedName>
</protein>
<comment type="similarity">
    <text evidence="1 3">Belongs to the short-chain dehydrogenases/reductases (SDR) family.</text>
</comment>
<dbReference type="PIRSF" id="PIRSF000126">
    <property type="entry name" value="11-beta-HSD1"/>
    <property type="match status" value="1"/>
</dbReference>
<keyword evidence="5" id="KW-1185">Reference proteome</keyword>